<dbReference type="KEGG" id="nsl:BOX37_04210"/>
<protein>
    <submittedName>
        <fullName evidence="4">Uncharacterized protein</fullName>
    </submittedName>
</protein>
<feature type="domain" description="DUF7373" evidence="3">
    <location>
        <begin position="267"/>
        <end position="409"/>
    </location>
</feature>
<evidence type="ECO:0000259" key="3">
    <source>
        <dbReference type="Pfam" id="PF24092"/>
    </source>
</evidence>
<name>A0A1J0VMS6_9NOCA</name>
<dbReference type="RefSeq" id="WP_071926487.1">
    <property type="nucleotide sequence ID" value="NZ_CP018082.1"/>
</dbReference>
<keyword evidence="1" id="KW-0732">Signal</keyword>
<feature type="signal peptide" evidence="1">
    <location>
        <begin position="1"/>
        <end position="19"/>
    </location>
</feature>
<evidence type="ECO:0000256" key="1">
    <source>
        <dbReference type="SAM" id="SignalP"/>
    </source>
</evidence>
<feature type="chain" id="PRO_5039428466" evidence="1">
    <location>
        <begin position="20"/>
        <end position="411"/>
    </location>
</feature>
<dbReference type="Pfam" id="PF24092">
    <property type="entry name" value="DUF7373_C"/>
    <property type="match status" value="1"/>
</dbReference>
<organism evidence="4 5">
    <name type="scientific">Nocardia mangyaensis</name>
    <dbReference type="NCBI Taxonomy" id="2213200"/>
    <lineage>
        <taxon>Bacteria</taxon>
        <taxon>Bacillati</taxon>
        <taxon>Actinomycetota</taxon>
        <taxon>Actinomycetes</taxon>
        <taxon>Mycobacteriales</taxon>
        <taxon>Nocardiaceae</taxon>
        <taxon>Nocardia</taxon>
    </lineage>
</organism>
<dbReference type="AlphaFoldDB" id="A0A1J0VMS6"/>
<evidence type="ECO:0000313" key="5">
    <source>
        <dbReference type="Proteomes" id="UP000183810"/>
    </source>
</evidence>
<accession>A0A1J0VMS6</accession>
<dbReference type="PROSITE" id="PS51257">
    <property type="entry name" value="PROKAR_LIPOPROTEIN"/>
    <property type="match status" value="1"/>
</dbReference>
<dbReference type="InterPro" id="IPR056463">
    <property type="entry name" value="DUF7373_C"/>
</dbReference>
<proteinExistence type="predicted"/>
<dbReference type="Proteomes" id="UP000183810">
    <property type="component" value="Chromosome"/>
</dbReference>
<sequence length="411" mass="44576">MRFTTRILLAATLTTVLTACGSTLSGAPLPGETDISTLDVGSYPTEPLNAHDDDPVPPFYKMYEVAAMRLADFVINSGEIDPAMKYGKRARSVSAGVMPWALGDDGVMSPIAKTHKLLYGFESSGASRDTSVNTLGGWPSKRDDNELTASTMVFQFPTAEQAAAAAQEFHDADLAAQEDRNQPVDLPDYPAAKSHWRPDSPFLRTLLPHGPYVIAFLLSVESPDQQALVTLAQTAYAKQIEALDKTTPLSDKEVMTLPWDPDHLAMRTLNPEELTSPDGSGFYLVTGRHGILHYSGDPLPSDRGYIAEQLTKMDAQQVALSWGSIGIRTPDAATARRAVTEQLFPWQVEADADAAPNLPDSACVENRSLAAPKRFSCILAYNEYVGIVSGNQLLDAQQRAAAQYALFANTR</sequence>
<reference evidence="4" key="1">
    <citation type="submission" date="2016-11" db="EMBL/GenBank/DDBJ databases">
        <authorList>
            <person name="Jaros S."/>
            <person name="Januszkiewicz K."/>
            <person name="Wedrychowicz H."/>
        </authorList>
    </citation>
    <scope>NUCLEOTIDE SEQUENCE [LARGE SCALE GENOMIC DNA]</scope>
    <source>
        <strain evidence="4">Y48</strain>
    </source>
</reference>
<evidence type="ECO:0000259" key="2">
    <source>
        <dbReference type="Pfam" id="PF24088"/>
    </source>
</evidence>
<dbReference type="OrthoDB" id="4565228at2"/>
<feature type="domain" description="DUF7373" evidence="2">
    <location>
        <begin position="60"/>
        <end position="259"/>
    </location>
</feature>
<gene>
    <name evidence="4" type="ORF">BOX37_04210</name>
</gene>
<dbReference type="EMBL" id="CP018082">
    <property type="protein sequence ID" value="APE33303.1"/>
    <property type="molecule type" value="Genomic_DNA"/>
</dbReference>
<evidence type="ECO:0000313" key="4">
    <source>
        <dbReference type="EMBL" id="APE33303.1"/>
    </source>
</evidence>
<dbReference type="InterPro" id="IPR055797">
    <property type="entry name" value="DUF7373"/>
</dbReference>
<dbReference type="Pfam" id="PF24088">
    <property type="entry name" value="DUF7373"/>
    <property type="match status" value="1"/>
</dbReference>
<keyword evidence="5" id="KW-1185">Reference proteome</keyword>